<feature type="region of interest" description="Disordered" evidence="1">
    <location>
        <begin position="1"/>
        <end position="20"/>
    </location>
</feature>
<reference evidence="2 3" key="1">
    <citation type="journal article" date="2014" name="Genome Biol. Evol.">
        <title>The genome of the myxosporean Thelohanellus kitauei shows adaptations to nutrient acquisition within its fish host.</title>
        <authorList>
            <person name="Yang Y."/>
            <person name="Xiong J."/>
            <person name="Zhou Z."/>
            <person name="Huo F."/>
            <person name="Miao W."/>
            <person name="Ran C."/>
            <person name="Liu Y."/>
            <person name="Zhang J."/>
            <person name="Feng J."/>
            <person name="Wang M."/>
            <person name="Wang M."/>
            <person name="Wang L."/>
            <person name="Yao B."/>
        </authorList>
    </citation>
    <scope>NUCLEOTIDE SEQUENCE [LARGE SCALE GENOMIC DNA]</scope>
    <source>
        <strain evidence="2">Wuqing</strain>
    </source>
</reference>
<protein>
    <submittedName>
        <fullName evidence="2">Uncharacterized protein</fullName>
    </submittedName>
</protein>
<evidence type="ECO:0000256" key="1">
    <source>
        <dbReference type="SAM" id="MobiDB-lite"/>
    </source>
</evidence>
<evidence type="ECO:0000313" key="2">
    <source>
        <dbReference type="EMBL" id="KII62764.1"/>
    </source>
</evidence>
<accession>A0A0C2MED5</accession>
<comment type="caution">
    <text evidence="2">The sequence shown here is derived from an EMBL/GenBank/DDBJ whole genome shotgun (WGS) entry which is preliminary data.</text>
</comment>
<dbReference type="AlphaFoldDB" id="A0A0C2MED5"/>
<organism evidence="2 3">
    <name type="scientific">Thelohanellus kitauei</name>
    <name type="common">Myxosporean</name>
    <dbReference type="NCBI Taxonomy" id="669202"/>
    <lineage>
        <taxon>Eukaryota</taxon>
        <taxon>Metazoa</taxon>
        <taxon>Cnidaria</taxon>
        <taxon>Myxozoa</taxon>
        <taxon>Myxosporea</taxon>
        <taxon>Bivalvulida</taxon>
        <taxon>Platysporina</taxon>
        <taxon>Myxobolidae</taxon>
        <taxon>Thelohanellus</taxon>
    </lineage>
</organism>
<name>A0A0C2MED5_THEKT</name>
<keyword evidence="3" id="KW-1185">Reference proteome</keyword>
<gene>
    <name evidence="2" type="ORF">RF11_08940</name>
</gene>
<dbReference type="Proteomes" id="UP000031668">
    <property type="component" value="Unassembled WGS sequence"/>
</dbReference>
<sequence>MKMPISVPAGFESEESSDEDFFVSKTSNKFQSEENEKFSPPRAENQIKVEGFQNDTKCIPWNILKLSDEESARLESIIKDMLVCAFNKKSFFIDKTSDFKFGSTVFLVYLISVFPFQISTNMLSSSNHPSGGSVTEFNHSMTKRYTYFVIKLTTIVLNYPCKSILHNFKGLETENSHRSSYSYLGSFSSLYSNSSIILQSLFIIHRLFTYEVPKMYD</sequence>
<proteinExistence type="predicted"/>
<evidence type="ECO:0000313" key="3">
    <source>
        <dbReference type="Proteomes" id="UP000031668"/>
    </source>
</evidence>
<dbReference type="EMBL" id="JWZT01004873">
    <property type="protein sequence ID" value="KII62764.1"/>
    <property type="molecule type" value="Genomic_DNA"/>
</dbReference>